<dbReference type="Gene3D" id="3.40.50.300">
    <property type="entry name" value="P-loop containing nucleotide triphosphate hydrolases"/>
    <property type="match status" value="1"/>
</dbReference>
<proteinExistence type="predicted"/>
<dbReference type="PROSITE" id="PS50893">
    <property type="entry name" value="ABC_TRANSPORTER_2"/>
    <property type="match status" value="1"/>
</dbReference>
<feature type="domain" description="ABC transporter" evidence="3">
    <location>
        <begin position="5"/>
        <end position="205"/>
    </location>
</feature>
<dbReference type="InterPro" id="IPR027417">
    <property type="entry name" value="P-loop_NTPase"/>
</dbReference>
<gene>
    <name evidence="4" type="ORF">CVT23_00405</name>
</gene>
<dbReference type="GO" id="GO:0005524">
    <property type="term" value="F:ATP binding"/>
    <property type="evidence" value="ECO:0007669"/>
    <property type="project" value="UniProtKB-KW"/>
</dbReference>
<evidence type="ECO:0000256" key="1">
    <source>
        <dbReference type="ARBA" id="ARBA00022741"/>
    </source>
</evidence>
<sequence>MGSQDNGEGVSRLEVRGLGSAVIRDVSLRLGPGEGLAVTGPSGSGKTSLFRAIADLDPNEGEVLLSGEARSRMPAPEWRRRVAYVPAEPAWWLETAGEHLPEGGAAMAKRLGLAPALLGKPVASLSTGERQRLALAAAFARAPQVLLLDEPTSALDEANRGDVEDAILEMLAGGAALLIASHDPAQVGRLGLAVLRMQDGRVAEAE</sequence>
<protein>
    <submittedName>
        <fullName evidence="4">ATP-binding protein</fullName>
    </submittedName>
</protein>
<dbReference type="AlphaFoldDB" id="A0A2M9G765"/>
<dbReference type="InterPro" id="IPR003439">
    <property type="entry name" value="ABC_transporter-like_ATP-bd"/>
</dbReference>
<reference evidence="4 5" key="1">
    <citation type="submission" date="2017-11" db="EMBL/GenBank/DDBJ databases">
        <title>Draft genome sequence of Rhizobiales bacterium SY3-13.</title>
        <authorList>
            <person name="Sun C."/>
        </authorList>
    </citation>
    <scope>NUCLEOTIDE SEQUENCE [LARGE SCALE GENOMIC DNA]</scope>
    <source>
        <strain evidence="4 5">SY3-13</strain>
    </source>
</reference>
<accession>A0A2M9G765</accession>
<keyword evidence="2 4" id="KW-0067">ATP-binding</keyword>
<evidence type="ECO:0000313" key="4">
    <source>
        <dbReference type="EMBL" id="PJK31554.1"/>
    </source>
</evidence>
<dbReference type="Proteomes" id="UP000229498">
    <property type="component" value="Unassembled WGS sequence"/>
</dbReference>
<name>A0A2M9G765_9PROT</name>
<dbReference type="GO" id="GO:0016887">
    <property type="term" value="F:ATP hydrolysis activity"/>
    <property type="evidence" value="ECO:0007669"/>
    <property type="project" value="InterPro"/>
</dbReference>
<dbReference type="CDD" id="cd00267">
    <property type="entry name" value="ABC_ATPase"/>
    <property type="match status" value="1"/>
</dbReference>
<evidence type="ECO:0000313" key="5">
    <source>
        <dbReference type="Proteomes" id="UP000229498"/>
    </source>
</evidence>
<dbReference type="PANTHER" id="PTHR43119:SF1">
    <property type="entry name" value="ABC TRANSPORTER DOMAIN-CONTAINING PROTEIN"/>
    <property type="match status" value="1"/>
</dbReference>
<dbReference type="EMBL" id="PHIG01000004">
    <property type="protein sequence ID" value="PJK31554.1"/>
    <property type="molecule type" value="Genomic_DNA"/>
</dbReference>
<dbReference type="SUPFAM" id="SSF52540">
    <property type="entry name" value="P-loop containing nucleoside triphosphate hydrolases"/>
    <property type="match status" value="1"/>
</dbReference>
<keyword evidence="1" id="KW-0547">Nucleotide-binding</keyword>
<comment type="caution">
    <text evidence="4">The sequence shown here is derived from an EMBL/GenBank/DDBJ whole genome shotgun (WGS) entry which is preliminary data.</text>
</comment>
<dbReference type="OrthoDB" id="9802264at2"/>
<dbReference type="PANTHER" id="PTHR43119">
    <property type="entry name" value="ABC TRANSPORT PROTEIN ATP-BINDING COMPONENT-RELATED"/>
    <property type="match status" value="1"/>
</dbReference>
<evidence type="ECO:0000256" key="2">
    <source>
        <dbReference type="ARBA" id="ARBA00022840"/>
    </source>
</evidence>
<dbReference type="InterPro" id="IPR003593">
    <property type="entry name" value="AAA+_ATPase"/>
</dbReference>
<keyword evidence="5" id="KW-1185">Reference proteome</keyword>
<evidence type="ECO:0000259" key="3">
    <source>
        <dbReference type="PROSITE" id="PS50893"/>
    </source>
</evidence>
<dbReference type="SMART" id="SM00382">
    <property type="entry name" value="AAA"/>
    <property type="match status" value="1"/>
</dbReference>
<organism evidence="4 5">
    <name type="scientific">Minwuia thermotolerans</name>
    <dbReference type="NCBI Taxonomy" id="2056226"/>
    <lineage>
        <taxon>Bacteria</taxon>
        <taxon>Pseudomonadati</taxon>
        <taxon>Pseudomonadota</taxon>
        <taxon>Alphaproteobacteria</taxon>
        <taxon>Minwuiales</taxon>
        <taxon>Minwuiaceae</taxon>
        <taxon>Minwuia</taxon>
    </lineage>
</organism>
<dbReference type="Pfam" id="PF00005">
    <property type="entry name" value="ABC_tran"/>
    <property type="match status" value="1"/>
</dbReference>